<evidence type="ECO:0000313" key="2">
    <source>
        <dbReference type="EMBL" id="KIK32682.1"/>
    </source>
</evidence>
<keyword evidence="3" id="KW-1185">Reference proteome</keyword>
<dbReference type="AlphaFoldDB" id="A0A0D0AEM2"/>
<sequence length="55" mass="5978">MRGMLNGSLMDSCGHQEPPDAPVVRPQAKDDEDDSEIVEGSTVLAFVRLAKTPHE</sequence>
<dbReference type="InParanoid" id="A0A0D0AEM2"/>
<reference evidence="2 3" key="1">
    <citation type="submission" date="2014-04" db="EMBL/GenBank/DDBJ databases">
        <authorList>
            <consortium name="DOE Joint Genome Institute"/>
            <person name="Kuo A."/>
            <person name="Ruytinx J."/>
            <person name="Rineau F."/>
            <person name="Colpaert J."/>
            <person name="Kohler A."/>
            <person name="Nagy L.G."/>
            <person name="Floudas D."/>
            <person name="Copeland A."/>
            <person name="Barry K.W."/>
            <person name="Cichocki N."/>
            <person name="Veneault-Fourrey C."/>
            <person name="LaButti K."/>
            <person name="Lindquist E.A."/>
            <person name="Lipzen A."/>
            <person name="Lundell T."/>
            <person name="Morin E."/>
            <person name="Murat C."/>
            <person name="Sun H."/>
            <person name="Tunlid A."/>
            <person name="Henrissat B."/>
            <person name="Grigoriev I.V."/>
            <person name="Hibbett D.S."/>
            <person name="Martin F."/>
            <person name="Nordberg H.P."/>
            <person name="Cantor M.N."/>
            <person name="Hua S.X."/>
        </authorList>
    </citation>
    <scope>NUCLEOTIDE SEQUENCE [LARGE SCALE GENOMIC DNA]</scope>
    <source>
        <strain evidence="2 3">UH-Slu-Lm8-n1</strain>
    </source>
</reference>
<protein>
    <submittedName>
        <fullName evidence="2">Uncharacterized protein</fullName>
    </submittedName>
</protein>
<evidence type="ECO:0000256" key="1">
    <source>
        <dbReference type="SAM" id="MobiDB-lite"/>
    </source>
</evidence>
<feature type="region of interest" description="Disordered" evidence="1">
    <location>
        <begin position="1"/>
        <end position="36"/>
    </location>
</feature>
<proteinExistence type="predicted"/>
<gene>
    <name evidence="2" type="ORF">CY34DRAFT_18870</name>
</gene>
<evidence type="ECO:0000313" key="3">
    <source>
        <dbReference type="Proteomes" id="UP000054485"/>
    </source>
</evidence>
<name>A0A0D0AEM2_9AGAM</name>
<accession>A0A0D0AEM2</accession>
<organism evidence="2 3">
    <name type="scientific">Suillus luteus UH-Slu-Lm8-n1</name>
    <dbReference type="NCBI Taxonomy" id="930992"/>
    <lineage>
        <taxon>Eukaryota</taxon>
        <taxon>Fungi</taxon>
        <taxon>Dikarya</taxon>
        <taxon>Basidiomycota</taxon>
        <taxon>Agaricomycotina</taxon>
        <taxon>Agaricomycetes</taxon>
        <taxon>Agaricomycetidae</taxon>
        <taxon>Boletales</taxon>
        <taxon>Suillineae</taxon>
        <taxon>Suillaceae</taxon>
        <taxon>Suillus</taxon>
    </lineage>
</organism>
<dbReference type="HOGENOM" id="CLU_3033919_0_0_1"/>
<dbReference type="Proteomes" id="UP000054485">
    <property type="component" value="Unassembled WGS sequence"/>
</dbReference>
<reference evidence="3" key="2">
    <citation type="submission" date="2015-01" db="EMBL/GenBank/DDBJ databases">
        <title>Evolutionary Origins and Diversification of the Mycorrhizal Mutualists.</title>
        <authorList>
            <consortium name="DOE Joint Genome Institute"/>
            <consortium name="Mycorrhizal Genomics Consortium"/>
            <person name="Kohler A."/>
            <person name="Kuo A."/>
            <person name="Nagy L.G."/>
            <person name="Floudas D."/>
            <person name="Copeland A."/>
            <person name="Barry K.W."/>
            <person name="Cichocki N."/>
            <person name="Veneault-Fourrey C."/>
            <person name="LaButti K."/>
            <person name="Lindquist E.A."/>
            <person name="Lipzen A."/>
            <person name="Lundell T."/>
            <person name="Morin E."/>
            <person name="Murat C."/>
            <person name="Riley R."/>
            <person name="Ohm R."/>
            <person name="Sun H."/>
            <person name="Tunlid A."/>
            <person name="Henrissat B."/>
            <person name="Grigoriev I.V."/>
            <person name="Hibbett D.S."/>
            <person name="Martin F."/>
        </authorList>
    </citation>
    <scope>NUCLEOTIDE SEQUENCE [LARGE SCALE GENOMIC DNA]</scope>
    <source>
        <strain evidence="3">UH-Slu-Lm8-n1</strain>
    </source>
</reference>
<dbReference type="EMBL" id="KN836149">
    <property type="protein sequence ID" value="KIK32682.1"/>
    <property type="molecule type" value="Genomic_DNA"/>
</dbReference>